<dbReference type="GO" id="GO:0001217">
    <property type="term" value="F:DNA-binding transcription repressor activity"/>
    <property type="evidence" value="ECO:0007669"/>
    <property type="project" value="TreeGrafter"/>
</dbReference>
<dbReference type="GO" id="GO:0000976">
    <property type="term" value="F:transcription cis-regulatory region binding"/>
    <property type="evidence" value="ECO:0007669"/>
    <property type="project" value="TreeGrafter"/>
</dbReference>
<proteinExistence type="inferred from homology"/>
<evidence type="ECO:0000259" key="5">
    <source>
        <dbReference type="SMART" id="SM00528"/>
    </source>
</evidence>
<dbReference type="Gene3D" id="4.10.430.10">
    <property type="entry name" value="Histone-like protein H-NS, C-terminal domain"/>
    <property type="match status" value="1"/>
</dbReference>
<dbReference type="GO" id="GO:0032993">
    <property type="term" value="C:protein-DNA complex"/>
    <property type="evidence" value="ECO:0007669"/>
    <property type="project" value="TreeGrafter"/>
</dbReference>
<feature type="domain" description="DNA-binding protein H-NS-like C-terminal" evidence="5">
    <location>
        <begin position="61"/>
        <end position="106"/>
    </location>
</feature>
<dbReference type="RefSeq" id="WP_045427118.1">
    <property type="nucleotide sequence ID" value="NZ_CP006664.1"/>
</dbReference>
<dbReference type="Pfam" id="PF00816">
    <property type="entry name" value="Histone_HNS"/>
    <property type="match status" value="1"/>
</dbReference>
<dbReference type="PANTHER" id="PTHR38097">
    <property type="match status" value="1"/>
</dbReference>
<comment type="subcellular location">
    <subcellularLocation>
        <location evidence="1">Cytoplasm</location>
        <location evidence="1">Nucleoid</location>
    </subcellularLocation>
</comment>
<dbReference type="Proteomes" id="UP000028681">
    <property type="component" value="Chromosome"/>
</dbReference>
<dbReference type="GO" id="GO:0003680">
    <property type="term" value="F:minor groove of adenine-thymine-rich DNA binding"/>
    <property type="evidence" value="ECO:0007669"/>
    <property type="project" value="TreeGrafter"/>
</dbReference>
<protein>
    <submittedName>
        <fullName evidence="6">Ler transcriptional regulator</fullName>
    </submittedName>
</protein>
<comment type="similarity">
    <text evidence="2">Belongs to the histone-like protein H-NS family.</text>
</comment>
<keyword evidence="3" id="KW-0963">Cytoplasm</keyword>
<dbReference type="EMBL" id="CP006664">
    <property type="protein sequence ID" value="AIJ07809.1"/>
    <property type="molecule type" value="Genomic_DNA"/>
</dbReference>
<evidence type="ECO:0000313" key="7">
    <source>
        <dbReference type="Proteomes" id="UP000028681"/>
    </source>
</evidence>
<dbReference type="GO" id="GO:0003681">
    <property type="term" value="F:bent DNA binding"/>
    <property type="evidence" value="ECO:0007669"/>
    <property type="project" value="TreeGrafter"/>
</dbReference>
<accession>A0A076LQB6</accession>
<sequence>MDNSQASNYTQLIKEIEQLTKEAQRLRDQEIHNVINTIQQQISEYNITPSELGFHPEILSPASKKMLERKSYYRNADGQTWSGVGRQPKWLKIALDHGHKKEDFLVCNQSTNCFSSELNQSNKTDDGQL</sequence>
<dbReference type="SUPFAM" id="SSF81273">
    <property type="entry name" value="H-NS histone-like proteins"/>
    <property type="match status" value="1"/>
</dbReference>
<evidence type="ECO:0000256" key="1">
    <source>
        <dbReference type="ARBA" id="ARBA00004453"/>
    </source>
</evidence>
<dbReference type="KEGG" id="ete:ETEE_1355"/>
<evidence type="ECO:0000256" key="2">
    <source>
        <dbReference type="ARBA" id="ARBA00010610"/>
    </source>
</evidence>
<dbReference type="SMART" id="SM00528">
    <property type="entry name" value="HNS"/>
    <property type="match status" value="1"/>
</dbReference>
<dbReference type="GeneID" id="33941675"/>
<keyword evidence="4" id="KW-0238">DNA-binding</keyword>
<dbReference type="InterPro" id="IPR037150">
    <property type="entry name" value="H-NS_C_dom_sf"/>
</dbReference>
<evidence type="ECO:0000256" key="4">
    <source>
        <dbReference type="ARBA" id="ARBA00023125"/>
    </source>
</evidence>
<dbReference type="HOGENOM" id="CLU_117503_6_0_6"/>
<reference evidence="6 7" key="1">
    <citation type="journal article" date="2012" name="PLoS ONE">
        <title>Edwardsiella comparative phylogenomics reveal the new intra/inter-species taxonomic relationships, virulence evolution and niche adaptation mechanisms.</title>
        <authorList>
            <person name="Yang M."/>
            <person name="Lv Y."/>
            <person name="Xiao J."/>
            <person name="Wu H."/>
            <person name="Zheng H."/>
            <person name="Liu Q."/>
            <person name="Zhang Y."/>
            <person name="Wang Q."/>
        </authorList>
    </citation>
    <scope>NUCLEOTIDE SEQUENCE [LARGE SCALE GENOMIC DNA]</scope>
    <source>
        <strain evidence="7">080813</strain>
    </source>
</reference>
<dbReference type="AlphaFoldDB" id="A0A076LQB6"/>
<organism evidence="6 7">
    <name type="scientific">Edwardsiella anguillarum ET080813</name>
    <dbReference type="NCBI Taxonomy" id="667120"/>
    <lineage>
        <taxon>Bacteria</taxon>
        <taxon>Pseudomonadati</taxon>
        <taxon>Pseudomonadota</taxon>
        <taxon>Gammaproteobacteria</taxon>
        <taxon>Enterobacterales</taxon>
        <taxon>Hafniaceae</taxon>
        <taxon>Edwardsiella</taxon>
    </lineage>
</organism>
<evidence type="ECO:0000313" key="6">
    <source>
        <dbReference type="EMBL" id="AIJ07809.1"/>
    </source>
</evidence>
<name>A0A076LQB6_9GAMM</name>
<gene>
    <name evidence="6" type="ORF">ETEE_1355</name>
</gene>
<dbReference type="GO" id="GO:0009295">
    <property type="term" value="C:nucleoid"/>
    <property type="evidence" value="ECO:0007669"/>
    <property type="project" value="UniProtKB-SubCell"/>
</dbReference>
<dbReference type="InterPro" id="IPR027444">
    <property type="entry name" value="H-NS_C_dom"/>
</dbReference>
<evidence type="ECO:0000256" key="3">
    <source>
        <dbReference type="ARBA" id="ARBA00022490"/>
    </source>
</evidence>
<dbReference type="PANTHER" id="PTHR38097:SF2">
    <property type="entry name" value="DNA-BINDING PROTEIN STPA"/>
    <property type="match status" value="1"/>
</dbReference>
<dbReference type="GO" id="GO:0005829">
    <property type="term" value="C:cytosol"/>
    <property type="evidence" value="ECO:0007669"/>
    <property type="project" value="TreeGrafter"/>
</dbReference>